<reference evidence="4 5" key="1">
    <citation type="submission" date="2016-03" db="EMBL/GenBank/DDBJ databases">
        <authorList>
            <person name="Ploux O."/>
        </authorList>
    </citation>
    <scope>NUCLEOTIDE SEQUENCE [LARGE SCALE GENOMIC DNA]</scope>
    <source>
        <strain evidence="4 5">BER2</strain>
    </source>
</reference>
<evidence type="ECO:0000313" key="5">
    <source>
        <dbReference type="Proteomes" id="UP000075391"/>
    </source>
</evidence>
<evidence type="ECO:0000256" key="2">
    <source>
        <dbReference type="SAM" id="SignalP"/>
    </source>
</evidence>
<protein>
    <recommendedName>
        <fullName evidence="3">Bdellovibrio beta-sandwich domain-containing protein</fullName>
    </recommendedName>
</protein>
<dbReference type="InterPro" id="IPR041016">
    <property type="entry name" value="BD_b_sandwich"/>
</dbReference>
<dbReference type="Pfam" id="PF18820">
    <property type="entry name" value="BD_b_sandwich"/>
    <property type="match status" value="1"/>
</dbReference>
<dbReference type="Proteomes" id="UP000075391">
    <property type="component" value="Unassembled WGS sequence"/>
</dbReference>
<keyword evidence="2" id="KW-0732">Signal</keyword>
<evidence type="ECO:0000259" key="3">
    <source>
        <dbReference type="Pfam" id="PF18820"/>
    </source>
</evidence>
<organism evidence="4 5">
    <name type="scientific">Bdellovibrio bacteriovorus</name>
    <dbReference type="NCBI Taxonomy" id="959"/>
    <lineage>
        <taxon>Bacteria</taxon>
        <taxon>Pseudomonadati</taxon>
        <taxon>Bdellovibrionota</taxon>
        <taxon>Bdellovibrionia</taxon>
        <taxon>Bdellovibrionales</taxon>
        <taxon>Pseudobdellovibrionaceae</taxon>
        <taxon>Bdellovibrio</taxon>
    </lineage>
</organism>
<feature type="chain" id="PRO_5007572913" description="Bdellovibrio beta-sandwich domain-containing protein" evidence="2">
    <location>
        <begin position="23"/>
        <end position="256"/>
    </location>
</feature>
<dbReference type="AlphaFoldDB" id="A0A150WFN0"/>
<feature type="compositionally biased region" description="Low complexity" evidence="1">
    <location>
        <begin position="111"/>
        <end position="129"/>
    </location>
</feature>
<sequence length="256" mass="29882">MKPLLTSLLVSAVLLQAPAAFSQDRGGRDNHGPVRPGDNRPGNDRHDRNDRHDDRRDNDRIERDRRDREERDRRDREERDRREKEERDRHRHNPPRRDPNPPPRYPDYPRHPTYPSHPNYPTYPNYPNYPTYPTPPSSYDNSVYFSDITRRSGGEWVRVNFSYASYVDHVRAYASSASIMVHEAILHTQSGRQLVIRNLASQMLYPGNSYTSEYITAGERIVAIDLRLESYGNYGDVRLTVSSSNGTPQIYAVRYP</sequence>
<feature type="region of interest" description="Disordered" evidence="1">
    <location>
        <begin position="20"/>
        <end position="132"/>
    </location>
</feature>
<feature type="compositionally biased region" description="Basic and acidic residues" evidence="1">
    <location>
        <begin position="25"/>
        <end position="88"/>
    </location>
</feature>
<accession>A0A150WFN0</accession>
<evidence type="ECO:0000256" key="1">
    <source>
        <dbReference type="SAM" id="MobiDB-lite"/>
    </source>
</evidence>
<gene>
    <name evidence="4" type="ORF">AZI85_05885</name>
</gene>
<proteinExistence type="predicted"/>
<comment type="caution">
    <text evidence="4">The sequence shown here is derived from an EMBL/GenBank/DDBJ whole genome shotgun (WGS) entry which is preliminary data.</text>
</comment>
<dbReference type="RefSeq" id="WP_063243905.1">
    <property type="nucleotide sequence ID" value="NZ_LUKF01000016.1"/>
</dbReference>
<feature type="domain" description="Bdellovibrio beta-sandwich" evidence="3">
    <location>
        <begin position="138"/>
        <end position="250"/>
    </location>
</feature>
<evidence type="ECO:0000313" key="4">
    <source>
        <dbReference type="EMBL" id="KYG61753.1"/>
    </source>
</evidence>
<feature type="signal peptide" evidence="2">
    <location>
        <begin position="1"/>
        <end position="22"/>
    </location>
</feature>
<dbReference type="EMBL" id="LUKF01000016">
    <property type="protein sequence ID" value="KYG61753.1"/>
    <property type="molecule type" value="Genomic_DNA"/>
</dbReference>
<name>A0A150WFN0_BDEBC</name>
<dbReference type="OrthoDB" id="5296670at2"/>